<protein>
    <recommendedName>
        <fullName evidence="1">DUF3291 domain-containing protein</fullName>
    </recommendedName>
</protein>
<dbReference type="RefSeq" id="WP_062707210.1">
    <property type="nucleotide sequence ID" value="NZ_CAWRCI010000010.1"/>
</dbReference>
<evidence type="ECO:0000313" key="3">
    <source>
        <dbReference type="Proteomes" id="UP000073601"/>
    </source>
</evidence>
<name>A0A128F131_9GAMM</name>
<dbReference type="InterPro" id="IPR021708">
    <property type="entry name" value="DUF3291"/>
</dbReference>
<dbReference type="Pfam" id="PF11695">
    <property type="entry name" value="DUF3291"/>
    <property type="match status" value="1"/>
</dbReference>
<sequence>MHLAELNISIAKANIDDPLLKDFVDNIPSVNATAESSRGYVWRFKDSYSKVLSYRLFGNPNTLINLSVWESADALKQFIFKTHHSDIMKRRNEWFEKPSSHNFVMWWIPEGHIPSLEEAKDRLEHLREHGESEYAFTFRQSFEPSDSGATKETTQSRM</sequence>
<dbReference type="AlphaFoldDB" id="A0A128F131"/>
<keyword evidence="3" id="KW-1185">Reference proteome</keyword>
<organism evidence="2 3">
    <name type="scientific">Grimontia marina</name>
    <dbReference type="NCBI Taxonomy" id="646534"/>
    <lineage>
        <taxon>Bacteria</taxon>
        <taxon>Pseudomonadati</taxon>
        <taxon>Pseudomonadota</taxon>
        <taxon>Gammaproteobacteria</taxon>
        <taxon>Vibrionales</taxon>
        <taxon>Vibrionaceae</taxon>
        <taxon>Grimontia</taxon>
    </lineage>
</organism>
<accession>A0A128F131</accession>
<reference evidence="3" key="1">
    <citation type="submission" date="2016-02" db="EMBL/GenBank/DDBJ databases">
        <authorList>
            <person name="Rodrigo-Torres Lidia"/>
            <person name="Arahal R.David."/>
        </authorList>
    </citation>
    <scope>NUCLEOTIDE SEQUENCE [LARGE SCALE GENOMIC DNA]</scope>
    <source>
        <strain evidence="3">CECT 8713</strain>
    </source>
</reference>
<dbReference type="OrthoDB" id="2376237at2"/>
<evidence type="ECO:0000259" key="1">
    <source>
        <dbReference type="Pfam" id="PF11695"/>
    </source>
</evidence>
<evidence type="ECO:0000313" key="2">
    <source>
        <dbReference type="EMBL" id="CZF80497.1"/>
    </source>
</evidence>
<feature type="domain" description="DUF3291" evidence="1">
    <location>
        <begin position="3"/>
        <end position="140"/>
    </location>
</feature>
<proteinExistence type="predicted"/>
<gene>
    <name evidence="2" type="ORF">GMA8713_01428</name>
</gene>
<dbReference type="SUPFAM" id="SSF54909">
    <property type="entry name" value="Dimeric alpha+beta barrel"/>
    <property type="match status" value="1"/>
</dbReference>
<dbReference type="Proteomes" id="UP000073601">
    <property type="component" value="Unassembled WGS sequence"/>
</dbReference>
<dbReference type="InterPro" id="IPR011008">
    <property type="entry name" value="Dimeric_a/b-barrel"/>
</dbReference>
<dbReference type="EMBL" id="FIZY01000010">
    <property type="protein sequence ID" value="CZF80497.1"/>
    <property type="molecule type" value="Genomic_DNA"/>
</dbReference>